<dbReference type="SUPFAM" id="SSF55811">
    <property type="entry name" value="Nudix"/>
    <property type="match status" value="1"/>
</dbReference>
<protein>
    <recommendedName>
        <fullName evidence="5">Nudix hydrolase domain-containing protein</fullName>
    </recommendedName>
</protein>
<evidence type="ECO:0000313" key="4">
    <source>
        <dbReference type="EMBL" id="QHT35532.1"/>
    </source>
</evidence>
<dbReference type="Gene3D" id="3.90.79.10">
    <property type="entry name" value="Nucleoside Triphosphate Pyrophosphohydrolase"/>
    <property type="match status" value="1"/>
</dbReference>
<dbReference type="InterPro" id="IPR001878">
    <property type="entry name" value="Znf_CCHC"/>
</dbReference>
<dbReference type="InterPro" id="IPR020084">
    <property type="entry name" value="NUDIX_hydrolase_CS"/>
</dbReference>
<dbReference type="PANTHER" id="PTHR23114">
    <property type="entry name" value="M7GPPPN-MRNA HYDROLASE"/>
    <property type="match status" value="1"/>
</dbReference>
<evidence type="ECO:0000256" key="1">
    <source>
        <dbReference type="ARBA" id="ARBA00022801"/>
    </source>
</evidence>
<dbReference type="GO" id="GO:0016787">
    <property type="term" value="F:hydrolase activity"/>
    <property type="evidence" value="ECO:0007669"/>
    <property type="project" value="UniProtKB-KW"/>
</dbReference>
<dbReference type="InterPro" id="IPR015797">
    <property type="entry name" value="NUDIX_hydrolase-like_dom_sf"/>
</dbReference>
<dbReference type="GO" id="GO:0003676">
    <property type="term" value="F:nucleic acid binding"/>
    <property type="evidence" value="ECO:0007669"/>
    <property type="project" value="InterPro"/>
</dbReference>
<name>A0A6C0F360_9ZZZZ</name>
<sequence>MYCNNCGTKGHLFRSCKDPVLSCGIILLTSPRLPVSPEETNLLMIRRKDSMSFAEFMRGKYDPTNTEYVGRLIGNMTIAEQQMISMLTFEETWASLWGEDHMNGEYTVSQTRFNQLDRATLVANNPSAYEEPEWGFPKGRRIRGESDVDCAIREFGEETNISRDSYVVLKNIRLEETFEGLNGIVYRHIYFVALLKNPETINLTQRFTPMQRREISGIAWKTFDECAGLVRPHHVQRGAMIQELRSVVKTFETV</sequence>
<dbReference type="PROSITE" id="PS50158">
    <property type="entry name" value="ZF_CCHC"/>
    <property type="match status" value="1"/>
</dbReference>
<proteinExistence type="predicted"/>
<evidence type="ECO:0008006" key="5">
    <source>
        <dbReference type="Google" id="ProtNLM"/>
    </source>
</evidence>
<feature type="domain" description="Nudix hydrolase" evidence="3">
    <location>
        <begin position="18"/>
        <end position="243"/>
    </location>
</feature>
<dbReference type="InterPro" id="IPR000086">
    <property type="entry name" value="NUDIX_hydrolase_dom"/>
</dbReference>
<dbReference type="GO" id="GO:0005737">
    <property type="term" value="C:cytoplasm"/>
    <property type="evidence" value="ECO:0007669"/>
    <property type="project" value="TreeGrafter"/>
</dbReference>
<dbReference type="PROSITE" id="PS51462">
    <property type="entry name" value="NUDIX"/>
    <property type="match status" value="1"/>
</dbReference>
<dbReference type="AlphaFoldDB" id="A0A6C0F360"/>
<dbReference type="EMBL" id="MN739022">
    <property type="protein sequence ID" value="QHT35532.1"/>
    <property type="molecule type" value="Genomic_DNA"/>
</dbReference>
<accession>A0A6C0F360</accession>
<dbReference type="GO" id="GO:0000290">
    <property type="term" value="P:deadenylation-dependent decapping of nuclear-transcribed mRNA"/>
    <property type="evidence" value="ECO:0007669"/>
    <property type="project" value="TreeGrafter"/>
</dbReference>
<dbReference type="PANTHER" id="PTHR23114:SF17">
    <property type="entry name" value="M7GPPPN-MRNA HYDROLASE"/>
    <property type="match status" value="1"/>
</dbReference>
<organism evidence="4">
    <name type="scientific">viral metagenome</name>
    <dbReference type="NCBI Taxonomy" id="1070528"/>
    <lineage>
        <taxon>unclassified sequences</taxon>
        <taxon>metagenomes</taxon>
        <taxon>organismal metagenomes</taxon>
    </lineage>
</organism>
<dbReference type="Pfam" id="PF00293">
    <property type="entry name" value="NUDIX"/>
    <property type="match status" value="1"/>
</dbReference>
<keyword evidence="1" id="KW-0378">Hydrolase</keyword>
<dbReference type="PROSITE" id="PS00893">
    <property type="entry name" value="NUDIX_BOX"/>
    <property type="match status" value="1"/>
</dbReference>
<dbReference type="GO" id="GO:0008270">
    <property type="term" value="F:zinc ion binding"/>
    <property type="evidence" value="ECO:0007669"/>
    <property type="project" value="InterPro"/>
</dbReference>
<evidence type="ECO:0000259" key="3">
    <source>
        <dbReference type="PROSITE" id="PS51462"/>
    </source>
</evidence>
<feature type="domain" description="CCHC-type" evidence="2">
    <location>
        <begin position="3"/>
        <end position="18"/>
    </location>
</feature>
<reference evidence="4" key="1">
    <citation type="journal article" date="2020" name="Nature">
        <title>Giant virus diversity and host interactions through global metagenomics.</title>
        <authorList>
            <person name="Schulz F."/>
            <person name="Roux S."/>
            <person name="Paez-Espino D."/>
            <person name="Jungbluth S."/>
            <person name="Walsh D.A."/>
            <person name="Denef V.J."/>
            <person name="McMahon K.D."/>
            <person name="Konstantinidis K.T."/>
            <person name="Eloe-Fadrosh E.A."/>
            <person name="Kyrpides N.C."/>
            <person name="Woyke T."/>
        </authorList>
    </citation>
    <scope>NUCLEOTIDE SEQUENCE</scope>
    <source>
        <strain evidence="4">GVMAG-M-3300009180-45</strain>
    </source>
</reference>
<evidence type="ECO:0000259" key="2">
    <source>
        <dbReference type="PROSITE" id="PS50158"/>
    </source>
</evidence>